<keyword evidence="2" id="KW-1185">Reference proteome</keyword>
<evidence type="ECO:0000313" key="1">
    <source>
        <dbReference type="EMBL" id="MCI2229723.1"/>
    </source>
</evidence>
<gene>
    <name evidence="1" type="ORF">MC378_11145</name>
</gene>
<organism evidence="1 2">
    <name type="scientific">Polaribacter marinus</name>
    <dbReference type="NCBI Taxonomy" id="2916838"/>
    <lineage>
        <taxon>Bacteria</taxon>
        <taxon>Pseudomonadati</taxon>
        <taxon>Bacteroidota</taxon>
        <taxon>Flavobacteriia</taxon>
        <taxon>Flavobacteriales</taxon>
        <taxon>Flavobacteriaceae</taxon>
    </lineage>
</organism>
<name>A0A9X2AKP5_9FLAO</name>
<dbReference type="AlphaFoldDB" id="A0A9X2AKP5"/>
<evidence type="ECO:0000313" key="2">
    <source>
        <dbReference type="Proteomes" id="UP001139369"/>
    </source>
</evidence>
<proteinExistence type="predicted"/>
<sequence length="74" mass="8640">MTIVYRDLYDKLKNKYYKITNKNPILTTSGSTEIQFRNTCTYQISFDVSMTRSGELKETNISSTETNPWLGQFN</sequence>
<dbReference type="Proteomes" id="UP001139369">
    <property type="component" value="Unassembled WGS sequence"/>
</dbReference>
<dbReference type="EMBL" id="JAKQYM010000008">
    <property type="protein sequence ID" value="MCI2229723.1"/>
    <property type="molecule type" value="Genomic_DNA"/>
</dbReference>
<reference evidence="1" key="1">
    <citation type="submission" date="2022-02" db="EMBL/GenBank/DDBJ databases">
        <title>Polaribacter sp. MSW13, isolated from seawater.</title>
        <authorList>
            <person name="Kristyanto S."/>
            <person name="Jung J."/>
            <person name="Jeon C.O."/>
        </authorList>
    </citation>
    <scope>NUCLEOTIDE SEQUENCE</scope>
    <source>
        <strain evidence="1">MSW13</strain>
    </source>
</reference>
<dbReference type="RefSeq" id="WP_242178848.1">
    <property type="nucleotide sequence ID" value="NZ_JAKQYM010000008.1"/>
</dbReference>
<protein>
    <submittedName>
        <fullName evidence="1">Uncharacterized protein</fullName>
    </submittedName>
</protein>
<accession>A0A9X2AKP5</accession>
<comment type="caution">
    <text evidence="1">The sequence shown here is derived from an EMBL/GenBank/DDBJ whole genome shotgun (WGS) entry which is preliminary data.</text>
</comment>